<proteinExistence type="predicted"/>
<sequence>MEYLKRVLGIEVLYENKALEHLPNFISTRYDSQKVSLSGQKAVFLYPKTELEQVETLKKHLERVKKVADCPVILVLEQITARQKEYLLREKIAFIVDGKQIYLPFMAAYLQERCDAEKSDREEILPSAQMLLLYYIYEGAKELSTSQAAKDLDLTPTSISRASKQLEGMGFLRSRKNGVQKILLSENSAKELFYKAEKVLLNPVKRTVYVPCEEVKSELLESGYFALAEYSMLNAPSVRCYASEKISQWNDCMTKDLQDSNSQVAVEMWRYDPRKLSKGKMVDGLSLALSLREDADERVEEAVEEMLNNLWRKIDGNRD</sequence>
<name>A0A329UFC5_9FIRM</name>
<evidence type="ECO:0000313" key="1">
    <source>
        <dbReference type="EMBL" id="RAW60255.1"/>
    </source>
</evidence>
<dbReference type="AlphaFoldDB" id="A0A329UFC5"/>
<organism evidence="1 2">
    <name type="scientific">Faecalibacterium prausnitzii</name>
    <dbReference type="NCBI Taxonomy" id="853"/>
    <lineage>
        <taxon>Bacteria</taxon>
        <taxon>Bacillati</taxon>
        <taxon>Bacillota</taxon>
        <taxon>Clostridia</taxon>
        <taxon>Eubacteriales</taxon>
        <taxon>Oscillospiraceae</taxon>
        <taxon>Faecalibacterium</taxon>
    </lineage>
</organism>
<dbReference type="OrthoDB" id="2004745at2"/>
<gene>
    <name evidence="1" type="ORF">C4N22_04990</name>
</gene>
<dbReference type="RefSeq" id="WP_112148200.1">
    <property type="nucleotide sequence ID" value="NZ_PRLE01000002.1"/>
</dbReference>
<protein>
    <submittedName>
        <fullName evidence="1">MarR family transcriptional regulator</fullName>
    </submittedName>
</protein>
<dbReference type="InterPro" id="IPR036390">
    <property type="entry name" value="WH_DNA-bd_sf"/>
</dbReference>
<comment type="caution">
    <text evidence="1">The sequence shown here is derived from an EMBL/GenBank/DDBJ whole genome shotgun (WGS) entry which is preliminary data.</text>
</comment>
<evidence type="ECO:0000313" key="2">
    <source>
        <dbReference type="Proteomes" id="UP000250583"/>
    </source>
</evidence>
<dbReference type="Gene3D" id="1.10.10.10">
    <property type="entry name" value="Winged helix-like DNA-binding domain superfamily/Winged helix DNA-binding domain"/>
    <property type="match status" value="1"/>
</dbReference>
<reference evidence="1 2" key="1">
    <citation type="submission" date="2018-02" db="EMBL/GenBank/DDBJ databases">
        <title>Complete genome sequencing of Faecalibacterium prausnitzii strains isolated from the human gut.</title>
        <authorList>
            <person name="Fitzgerald B.C."/>
            <person name="Shkoporov A.N."/>
            <person name="Ross P.R."/>
            <person name="Hill C."/>
        </authorList>
    </citation>
    <scope>NUCLEOTIDE SEQUENCE [LARGE SCALE GENOMIC DNA]</scope>
    <source>
        <strain evidence="1 2">APC923/61-1</strain>
    </source>
</reference>
<dbReference type="InterPro" id="IPR036388">
    <property type="entry name" value="WH-like_DNA-bd_sf"/>
</dbReference>
<dbReference type="Proteomes" id="UP000250583">
    <property type="component" value="Unassembled WGS sequence"/>
</dbReference>
<dbReference type="SUPFAM" id="SSF46785">
    <property type="entry name" value="Winged helix' DNA-binding domain"/>
    <property type="match status" value="1"/>
</dbReference>
<accession>A0A329UFC5</accession>
<dbReference type="EMBL" id="PRLE01000002">
    <property type="protein sequence ID" value="RAW60255.1"/>
    <property type="molecule type" value="Genomic_DNA"/>
</dbReference>